<dbReference type="PROSITE" id="PS51118">
    <property type="entry name" value="HTH_HXLR"/>
    <property type="match status" value="1"/>
</dbReference>
<keyword evidence="2" id="KW-0238">DNA-binding</keyword>
<dbReference type="PANTHER" id="PTHR33204">
    <property type="entry name" value="TRANSCRIPTIONAL REGULATOR, MARR FAMILY"/>
    <property type="match status" value="1"/>
</dbReference>
<dbReference type="InterPro" id="IPR011991">
    <property type="entry name" value="ArsR-like_HTH"/>
</dbReference>
<sequence length="106" mass="11447">MRGSKTGRPIMALFDLLGRRWALRVVWELREGPLHFRALREACGGVSPTSLAARIAELREAGVVAGEGEGESAGYSLTEEGRALLDALGPLAEWADGWSKRTAKRG</sequence>
<dbReference type="STRING" id="927083.DB32_006411"/>
<protein>
    <submittedName>
        <fullName evidence="5">Transcriptional regulator, HxlR family protein</fullName>
    </submittedName>
</protein>
<dbReference type="InterPro" id="IPR002577">
    <property type="entry name" value="HTH_HxlR"/>
</dbReference>
<name>A0A0F6W783_9BACT</name>
<gene>
    <name evidence="5" type="ORF">DB32_006411</name>
</gene>
<dbReference type="SMART" id="SM00418">
    <property type="entry name" value="HTH_ARSR"/>
    <property type="match status" value="1"/>
</dbReference>
<dbReference type="Proteomes" id="UP000034883">
    <property type="component" value="Chromosome"/>
</dbReference>
<evidence type="ECO:0000256" key="3">
    <source>
        <dbReference type="ARBA" id="ARBA00023163"/>
    </source>
</evidence>
<dbReference type="InterPro" id="IPR036388">
    <property type="entry name" value="WH-like_DNA-bd_sf"/>
</dbReference>
<dbReference type="EMBL" id="CP011125">
    <property type="protein sequence ID" value="AKF09262.1"/>
    <property type="molecule type" value="Genomic_DNA"/>
</dbReference>
<proteinExistence type="predicted"/>
<reference evidence="5 6" key="1">
    <citation type="submission" date="2015-03" db="EMBL/GenBank/DDBJ databases">
        <title>Genome assembly of Sandaracinus amylolyticus DSM 53668.</title>
        <authorList>
            <person name="Sharma G."/>
            <person name="Subramanian S."/>
        </authorList>
    </citation>
    <scope>NUCLEOTIDE SEQUENCE [LARGE SCALE GENOMIC DNA]</scope>
    <source>
        <strain evidence="5 6">DSM 53668</strain>
    </source>
</reference>
<dbReference type="PANTHER" id="PTHR33204:SF37">
    <property type="entry name" value="HTH-TYPE TRANSCRIPTIONAL REGULATOR YODB"/>
    <property type="match status" value="1"/>
</dbReference>
<dbReference type="GO" id="GO:0003677">
    <property type="term" value="F:DNA binding"/>
    <property type="evidence" value="ECO:0007669"/>
    <property type="project" value="UniProtKB-KW"/>
</dbReference>
<dbReference type="GO" id="GO:0003700">
    <property type="term" value="F:DNA-binding transcription factor activity"/>
    <property type="evidence" value="ECO:0007669"/>
    <property type="project" value="InterPro"/>
</dbReference>
<evidence type="ECO:0000313" key="6">
    <source>
        <dbReference type="Proteomes" id="UP000034883"/>
    </source>
</evidence>
<evidence type="ECO:0000256" key="2">
    <source>
        <dbReference type="ARBA" id="ARBA00023125"/>
    </source>
</evidence>
<dbReference type="InterPro" id="IPR001845">
    <property type="entry name" value="HTH_ArsR_DNA-bd_dom"/>
</dbReference>
<dbReference type="InterPro" id="IPR036390">
    <property type="entry name" value="WH_DNA-bd_sf"/>
</dbReference>
<dbReference type="Pfam" id="PF01638">
    <property type="entry name" value="HxlR"/>
    <property type="match status" value="1"/>
</dbReference>
<dbReference type="AlphaFoldDB" id="A0A0F6W783"/>
<evidence type="ECO:0000313" key="5">
    <source>
        <dbReference type="EMBL" id="AKF09262.1"/>
    </source>
</evidence>
<dbReference type="CDD" id="cd00090">
    <property type="entry name" value="HTH_ARSR"/>
    <property type="match status" value="1"/>
</dbReference>
<dbReference type="KEGG" id="samy:DB32_006411"/>
<organism evidence="5 6">
    <name type="scientific">Sandaracinus amylolyticus</name>
    <dbReference type="NCBI Taxonomy" id="927083"/>
    <lineage>
        <taxon>Bacteria</taxon>
        <taxon>Pseudomonadati</taxon>
        <taxon>Myxococcota</taxon>
        <taxon>Polyangia</taxon>
        <taxon>Polyangiales</taxon>
        <taxon>Sandaracinaceae</taxon>
        <taxon>Sandaracinus</taxon>
    </lineage>
</organism>
<accession>A0A0F6W783</accession>
<keyword evidence="6" id="KW-1185">Reference proteome</keyword>
<feature type="domain" description="HTH hxlR-type" evidence="4">
    <location>
        <begin position="8"/>
        <end position="103"/>
    </location>
</feature>
<keyword evidence="1" id="KW-0805">Transcription regulation</keyword>
<dbReference type="SUPFAM" id="SSF46785">
    <property type="entry name" value="Winged helix' DNA-binding domain"/>
    <property type="match status" value="1"/>
</dbReference>
<dbReference type="Gene3D" id="1.10.10.10">
    <property type="entry name" value="Winged helix-like DNA-binding domain superfamily/Winged helix DNA-binding domain"/>
    <property type="match status" value="1"/>
</dbReference>
<keyword evidence="3" id="KW-0804">Transcription</keyword>
<evidence type="ECO:0000259" key="4">
    <source>
        <dbReference type="PROSITE" id="PS51118"/>
    </source>
</evidence>
<evidence type="ECO:0000256" key="1">
    <source>
        <dbReference type="ARBA" id="ARBA00023015"/>
    </source>
</evidence>